<dbReference type="PANTHER" id="PTHR12684">
    <property type="entry name" value="PUTATIVE PHOSPHOTRANSFERASE"/>
    <property type="match status" value="1"/>
</dbReference>
<sequence>MDPALAGDEGRQIRDLGGSSCRIWEAPPVGYGSSAPDPAVAGSGRAQRLEDAGDKRRRSSAPSTWTAATPPKTSPTAGALLLRMYGGVSGVAMLLEVTGVTAAVYGSDHKLFGACHVVYKHIVITVKWMMVLRHMAPELSLGMRSDRYVRVLDLLGLNLQTFAKVHLKSHTMDEIREAVRRDSKQLCFLLSALLSTELVSVSKSILQNLRLDTEFESMGACNEYWEFWDYYMVLWIYFVIRVTDMWSSLSGKDATIVI</sequence>
<comment type="catalytic activity">
    <reaction evidence="3">
        <text>2'-phospho-[ligated tRNA] + NAD(+) = mature tRNA + ADP-alpha-D-ribose 1'',2''-cyclic phosphate + nicotinamide</text>
        <dbReference type="Rhea" id="RHEA:23324"/>
        <dbReference type="Rhea" id="RHEA-COMP:11106"/>
        <dbReference type="Rhea" id="RHEA-COMP:11107"/>
        <dbReference type="ChEBI" id="CHEBI:17154"/>
        <dbReference type="ChEBI" id="CHEBI:57540"/>
        <dbReference type="ChEBI" id="CHEBI:76596"/>
        <dbReference type="ChEBI" id="CHEBI:82883"/>
        <dbReference type="ChEBI" id="CHEBI:85027"/>
        <dbReference type="EC" id="2.7.1.160"/>
    </reaction>
</comment>
<reference evidence="5" key="1">
    <citation type="submission" date="2015-06" db="UniProtKB">
        <authorList>
            <consortium name="EnsemblPlants"/>
        </authorList>
    </citation>
    <scope>IDENTIFICATION</scope>
</reference>
<feature type="region of interest" description="Disordered" evidence="4">
    <location>
        <begin position="27"/>
        <end position="72"/>
    </location>
</feature>
<feature type="compositionally biased region" description="Low complexity" evidence="4">
    <location>
        <begin position="60"/>
        <end position="72"/>
    </location>
</feature>
<dbReference type="Pfam" id="PF01885">
    <property type="entry name" value="PTS_2-RNA"/>
    <property type="match status" value="1"/>
</dbReference>
<dbReference type="PANTHER" id="PTHR12684:SF2">
    <property type="entry name" value="TRNA 2'-PHOSPHOTRANSFERASE 1"/>
    <property type="match status" value="1"/>
</dbReference>
<dbReference type="InterPro" id="IPR002745">
    <property type="entry name" value="Ptrans_KptA/Tpt1"/>
</dbReference>
<dbReference type="InterPro" id="IPR042080">
    <property type="entry name" value="RNA_2'-PTrans_N"/>
</dbReference>
<accession>M8B9U6</accession>
<comment type="function">
    <text evidence="1">Catalyzes the last step of tRNA splicing, the transfer of the splice junction 2'-phosphate from ligated tRNA to NAD to produce ADP-ribose 1''-2'' cyclic phosphate.</text>
</comment>
<organism evidence="5">
    <name type="scientific">Aegilops tauschii</name>
    <name type="common">Tausch's goatgrass</name>
    <name type="synonym">Aegilops squarrosa</name>
    <dbReference type="NCBI Taxonomy" id="37682"/>
    <lineage>
        <taxon>Eukaryota</taxon>
        <taxon>Viridiplantae</taxon>
        <taxon>Streptophyta</taxon>
        <taxon>Embryophyta</taxon>
        <taxon>Tracheophyta</taxon>
        <taxon>Spermatophyta</taxon>
        <taxon>Magnoliopsida</taxon>
        <taxon>Liliopsida</taxon>
        <taxon>Poales</taxon>
        <taxon>Poaceae</taxon>
        <taxon>BOP clade</taxon>
        <taxon>Pooideae</taxon>
        <taxon>Triticodae</taxon>
        <taxon>Triticeae</taxon>
        <taxon>Triticinae</taxon>
        <taxon>Aegilops</taxon>
    </lineage>
</organism>
<protein>
    <recommendedName>
        <fullName evidence="2">2'-phosphotransferase</fullName>
        <ecNumber evidence="2">2.7.1.160</ecNumber>
    </recommendedName>
</protein>
<evidence type="ECO:0000313" key="5">
    <source>
        <dbReference type="EnsemblPlants" id="EMT10751"/>
    </source>
</evidence>
<evidence type="ECO:0000256" key="2">
    <source>
        <dbReference type="ARBA" id="ARBA00012007"/>
    </source>
</evidence>
<dbReference type="AlphaFoldDB" id="M8B9U6"/>
<dbReference type="EnsemblPlants" id="EMT10751">
    <property type="protein sequence ID" value="EMT10751"/>
    <property type="gene ID" value="F775_24954"/>
</dbReference>
<dbReference type="GO" id="GO:0006388">
    <property type="term" value="P:tRNA splicing, via endonucleolytic cleavage and ligation"/>
    <property type="evidence" value="ECO:0007669"/>
    <property type="project" value="TreeGrafter"/>
</dbReference>
<dbReference type="EC" id="2.7.1.160" evidence="2"/>
<evidence type="ECO:0000256" key="4">
    <source>
        <dbReference type="SAM" id="MobiDB-lite"/>
    </source>
</evidence>
<dbReference type="ExpressionAtlas" id="M8B9U6">
    <property type="expression patterns" value="baseline"/>
</dbReference>
<evidence type="ECO:0000256" key="1">
    <source>
        <dbReference type="ARBA" id="ARBA00003343"/>
    </source>
</evidence>
<proteinExistence type="predicted"/>
<dbReference type="GO" id="GO:0000215">
    <property type="term" value="F:tRNA 2'-phosphotransferase activity"/>
    <property type="evidence" value="ECO:0007669"/>
    <property type="project" value="UniProtKB-EC"/>
</dbReference>
<name>M8B9U6_AEGTA</name>
<evidence type="ECO:0000256" key="3">
    <source>
        <dbReference type="ARBA" id="ARBA00047949"/>
    </source>
</evidence>
<dbReference type="Gene3D" id="1.10.10.970">
    <property type="entry name" value="RNA 2'-phosphotransferase, Tpt1/KptA family, N-terminal domain"/>
    <property type="match status" value="1"/>
</dbReference>